<accession>A0A7S0UWQ2</accession>
<evidence type="ECO:0000256" key="2">
    <source>
        <dbReference type="ARBA" id="ARBA00012790"/>
    </source>
</evidence>
<keyword evidence="11 15" id="KW-1133">Transmembrane helix</keyword>
<dbReference type="Gene3D" id="2.70.150.10">
    <property type="entry name" value="Calcium-transporting ATPase, cytoplasmic transduction domain A"/>
    <property type="match status" value="1"/>
</dbReference>
<keyword evidence="5 15" id="KW-0812">Transmembrane</keyword>
<dbReference type="InterPro" id="IPR001757">
    <property type="entry name" value="P_typ_ATPase"/>
</dbReference>
<dbReference type="EMBL" id="HBFM01011674">
    <property type="protein sequence ID" value="CAD8770978.1"/>
    <property type="molecule type" value="Transcribed_RNA"/>
</dbReference>
<dbReference type="GO" id="GO:0005388">
    <property type="term" value="F:P-type calcium transporter activity"/>
    <property type="evidence" value="ECO:0007669"/>
    <property type="project" value="UniProtKB-EC"/>
</dbReference>
<dbReference type="PROSITE" id="PS00154">
    <property type="entry name" value="ATPASE_E1_E2"/>
    <property type="match status" value="1"/>
</dbReference>
<sequence length="1224" mass="132728">MSDFQSYPSWVMPIDKVLEDLNVNLSSGLSDEEAEQRRIKYGYNELEKKPHTPLWKLVLEQFDDHLVKILLLAAFISFVLAFLEEGFEAGFQSFVEPIVILLILILNAFVGIWQESNAEAALEALKDLQSETACVRRNGKQVSDLPSRELVPGDVILLHVGDRVPADCRLVELRTATVLIDQASLTGESVSVQKITDCVADEHCELQSKENMIFAGTAVSSGSCVAIVVQIGMSTEMGKIQSQLQEASMEDDDTPLKKKLDAFGELLAQIIFWICVLVWLINWNQFLTITRKSPVVLENGELHEEKNLSFLTAFPYEISFNFMKATYYFKIAVALAVAAIPEGLPAVITTCLALGTRTMAKKNAIVRKLPSVETLGCTSVICSDKTGTLTTNQMSVVRFVTIADGGAGSRTFSVSGHTYNPADGCVEEMVVMGEEDRSVRSGGVGSVLAGGAVQPSNDQVARGGGINEDRSVHSIHSSNISSRSISGISPNRSRYDEADNGTEVNSHHLHNSPLEGGRGQGLDANLCVLMECAAVCNEAALECKNGLFRAVGAPTEAALLVLVEKLLGGSGGSAASSSSTITTLRNQRLHTPQEHPMPFVAALRAHLPVNALLEFSRDRKSMSVLISPLSDAPNVLYVKGAAECVLERCSKALLPNGQAITLTPTLRKEILASIELMADSALRCLALAYKPHLDASLSSYDKSPTHPARTILENMANYAAVESDLTFLGLAGLQDPPRPEVAAAIAECKLAGIRVMVITGDNKKTAEAVCRSIGVFPPQTKQQKQSLDGAKRDVKEGRKKELQEEEEEEENAFSFTGRDFMALPKDKQLEILATAPALCVSRAEPRHKHDIVKLLKALGEITAMTGDGVNDAPALKLADIGIAMGISGTEVAKEASDMVLSDDNFSSIVTAVAEGRSIYNNMKAFIRYMISSNIGEVASIFLTSALGLPEGLIPVQLLWVNLVTDGPPATALGFNKPDPDIMTKAPRSSDESLVTPWVFLRYMIVGSYVGIATVGAFVSWYLFEDFFGIHLAGDGHSTVTWQQLRHWRTCREWSVLGAGVNESSLSTLAFSPNSFTTVTGQVIGPFTNDPCSYFEGPGKIKASTLSLSVLVVIEMLNALNALSEDNSLFKVAPWTNPWLLAAITMSITLHAVILYVPMLANIFAIVPLSAPEWALVLLWSVPVLLIDEVLKLLGRCHNAAVERRGKRKAKKVADEETRKRKKDE</sequence>
<evidence type="ECO:0000256" key="1">
    <source>
        <dbReference type="ARBA" id="ARBA00004141"/>
    </source>
</evidence>
<proteinExistence type="predicted"/>
<dbReference type="SFLD" id="SFLDF00027">
    <property type="entry name" value="p-type_atpase"/>
    <property type="match status" value="1"/>
</dbReference>
<feature type="region of interest" description="Disordered" evidence="14">
    <location>
        <begin position="780"/>
        <end position="813"/>
    </location>
</feature>
<dbReference type="SUPFAM" id="SSF81660">
    <property type="entry name" value="Metal cation-transporting ATPase, ATP-binding domain N"/>
    <property type="match status" value="1"/>
</dbReference>
<dbReference type="SUPFAM" id="SSF81665">
    <property type="entry name" value="Calcium ATPase, transmembrane domain M"/>
    <property type="match status" value="1"/>
</dbReference>
<dbReference type="GO" id="GO:0016887">
    <property type="term" value="F:ATP hydrolysis activity"/>
    <property type="evidence" value="ECO:0007669"/>
    <property type="project" value="InterPro"/>
</dbReference>
<dbReference type="PRINTS" id="PR00119">
    <property type="entry name" value="CATATPASE"/>
</dbReference>
<evidence type="ECO:0000256" key="15">
    <source>
        <dbReference type="SAM" id="Phobius"/>
    </source>
</evidence>
<dbReference type="Gene3D" id="1.20.1110.10">
    <property type="entry name" value="Calcium-transporting ATPase, transmembrane domain"/>
    <property type="match status" value="3"/>
</dbReference>
<dbReference type="InterPro" id="IPR036412">
    <property type="entry name" value="HAD-like_sf"/>
</dbReference>
<dbReference type="GO" id="GO:0005524">
    <property type="term" value="F:ATP binding"/>
    <property type="evidence" value="ECO:0007669"/>
    <property type="project" value="UniProtKB-KW"/>
</dbReference>
<feature type="compositionally biased region" description="Low complexity" evidence="14">
    <location>
        <begin position="476"/>
        <end position="492"/>
    </location>
</feature>
<dbReference type="SFLD" id="SFLDS00003">
    <property type="entry name" value="Haloacid_Dehalogenase"/>
    <property type="match status" value="1"/>
</dbReference>
<evidence type="ECO:0000256" key="5">
    <source>
        <dbReference type="ARBA" id="ARBA00022692"/>
    </source>
</evidence>
<evidence type="ECO:0000256" key="11">
    <source>
        <dbReference type="ARBA" id="ARBA00022989"/>
    </source>
</evidence>
<dbReference type="Pfam" id="PF13246">
    <property type="entry name" value="Cation_ATPase"/>
    <property type="match status" value="1"/>
</dbReference>
<dbReference type="InterPro" id="IPR004014">
    <property type="entry name" value="ATPase_P-typ_cation-transptr_N"/>
</dbReference>
<dbReference type="FunFam" id="2.70.150.10:FF:000014">
    <property type="entry name" value="Calcium-transporting ATPase, putative"/>
    <property type="match status" value="1"/>
</dbReference>
<feature type="transmembrane region" description="Helical" evidence="15">
    <location>
        <begin position="95"/>
        <end position="113"/>
    </location>
</feature>
<feature type="transmembrane region" description="Helical" evidence="15">
    <location>
        <begin position="266"/>
        <end position="283"/>
    </location>
</feature>
<protein>
    <recommendedName>
        <fullName evidence="2">P-type Ca(2+) transporter</fullName>
        <ecNumber evidence="2">7.2.2.10</ecNumber>
    </recommendedName>
</protein>
<dbReference type="Pfam" id="PF00122">
    <property type="entry name" value="E1-E2_ATPase"/>
    <property type="match status" value="1"/>
</dbReference>
<dbReference type="NCBIfam" id="TIGR01494">
    <property type="entry name" value="ATPase_P-type"/>
    <property type="match status" value="3"/>
</dbReference>
<evidence type="ECO:0000256" key="13">
    <source>
        <dbReference type="ARBA" id="ARBA00023136"/>
    </source>
</evidence>
<evidence type="ECO:0000313" key="17">
    <source>
        <dbReference type="EMBL" id="CAD8770978.1"/>
    </source>
</evidence>
<feature type="transmembrane region" description="Helical" evidence="15">
    <location>
        <begin position="65"/>
        <end position="83"/>
    </location>
</feature>
<keyword evidence="4" id="KW-0109">Calcium transport</keyword>
<keyword evidence="9" id="KW-0460">Magnesium</keyword>
<keyword evidence="13 15" id="KW-0472">Membrane</keyword>
<feature type="compositionally biased region" description="Basic and acidic residues" evidence="14">
    <location>
        <begin position="789"/>
        <end position="802"/>
    </location>
</feature>
<dbReference type="InterPro" id="IPR008250">
    <property type="entry name" value="ATPase_P-typ_transduc_dom_A_sf"/>
</dbReference>
<evidence type="ECO:0000256" key="6">
    <source>
        <dbReference type="ARBA" id="ARBA00022741"/>
    </source>
</evidence>
<dbReference type="Pfam" id="PF00689">
    <property type="entry name" value="Cation_ATPase_C"/>
    <property type="match status" value="1"/>
</dbReference>
<dbReference type="SUPFAM" id="SSF56784">
    <property type="entry name" value="HAD-like"/>
    <property type="match status" value="1"/>
</dbReference>
<reference evidence="17" key="1">
    <citation type="submission" date="2021-01" db="EMBL/GenBank/DDBJ databases">
        <authorList>
            <person name="Corre E."/>
            <person name="Pelletier E."/>
            <person name="Niang G."/>
            <person name="Scheremetjew M."/>
            <person name="Finn R."/>
            <person name="Kale V."/>
            <person name="Holt S."/>
            <person name="Cochrane G."/>
            <person name="Meng A."/>
            <person name="Brown T."/>
            <person name="Cohen L."/>
        </authorList>
    </citation>
    <scope>NUCLEOTIDE SEQUENCE</scope>
    <source>
        <strain evidence="17">SAG 63-3</strain>
    </source>
</reference>
<evidence type="ECO:0000256" key="12">
    <source>
        <dbReference type="ARBA" id="ARBA00023065"/>
    </source>
</evidence>
<keyword evidence="6" id="KW-0547">Nucleotide-binding</keyword>
<dbReference type="Gene3D" id="3.40.1110.10">
    <property type="entry name" value="Calcium-transporting ATPase, cytoplasmic domain N"/>
    <property type="match status" value="1"/>
</dbReference>
<feature type="transmembrane region" description="Helical" evidence="15">
    <location>
        <begin position="212"/>
        <end position="233"/>
    </location>
</feature>
<dbReference type="InterPro" id="IPR006068">
    <property type="entry name" value="ATPase_P-typ_cation-transptr_C"/>
</dbReference>
<dbReference type="SUPFAM" id="SSF81653">
    <property type="entry name" value="Calcium ATPase, transduction domain A"/>
    <property type="match status" value="1"/>
</dbReference>
<dbReference type="AlphaFoldDB" id="A0A7S0UWQ2"/>
<evidence type="ECO:0000256" key="7">
    <source>
        <dbReference type="ARBA" id="ARBA00022837"/>
    </source>
</evidence>
<name>A0A7S0UWQ2_9CHLO</name>
<keyword evidence="8" id="KW-0067">ATP-binding</keyword>
<keyword evidence="7" id="KW-0106">Calcium</keyword>
<dbReference type="FunFam" id="1.20.1110.10:FF:000077">
    <property type="entry name" value="ECA1 (ER-TYPE CA2+-ATPASE 1)"/>
    <property type="match status" value="1"/>
</dbReference>
<evidence type="ECO:0000256" key="3">
    <source>
        <dbReference type="ARBA" id="ARBA00022448"/>
    </source>
</evidence>
<keyword evidence="12" id="KW-0406">Ion transport</keyword>
<dbReference type="InterPro" id="IPR044492">
    <property type="entry name" value="P_typ_ATPase_HD_dom"/>
</dbReference>
<feature type="transmembrane region" description="Helical" evidence="15">
    <location>
        <begin position="999"/>
        <end position="1023"/>
    </location>
</feature>
<evidence type="ECO:0000256" key="8">
    <source>
        <dbReference type="ARBA" id="ARBA00022840"/>
    </source>
</evidence>
<dbReference type="FunFam" id="3.40.50.1000:FF:000083">
    <property type="entry name" value="Sodium/potassium-transporting ATPase subunit alpha"/>
    <property type="match status" value="1"/>
</dbReference>
<dbReference type="SFLD" id="SFLDG00002">
    <property type="entry name" value="C1.7:_P-type_atpase_like"/>
    <property type="match status" value="1"/>
</dbReference>
<dbReference type="PANTHER" id="PTHR42861">
    <property type="entry name" value="CALCIUM-TRANSPORTING ATPASE"/>
    <property type="match status" value="1"/>
</dbReference>
<dbReference type="InterPro" id="IPR059000">
    <property type="entry name" value="ATPase_P-type_domA"/>
</dbReference>
<dbReference type="SMART" id="SM00831">
    <property type="entry name" value="Cation_ATPase_N"/>
    <property type="match status" value="1"/>
</dbReference>
<dbReference type="InterPro" id="IPR023299">
    <property type="entry name" value="ATPase_P-typ_cyto_dom_N"/>
</dbReference>
<dbReference type="GO" id="GO:0016020">
    <property type="term" value="C:membrane"/>
    <property type="evidence" value="ECO:0007669"/>
    <property type="project" value="UniProtKB-SubCell"/>
</dbReference>
<comment type="subcellular location">
    <subcellularLocation>
        <location evidence="1">Membrane</location>
        <topology evidence="1">Multi-pass membrane protein</topology>
    </subcellularLocation>
</comment>
<organism evidence="17">
    <name type="scientific">Polytomella parva</name>
    <dbReference type="NCBI Taxonomy" id="51329"/>
    <lineage>
        <taxon>Eukaryota</taxon>
        <taxon>Viridiplantae</taxon>
        <taxon>Chlorophyta</taxon>
        <taxon>core chlorophytes</taxon>
        <taxon>Chlorophyceae</taxon>
        <taxon>CS clade</taxon>
        <taxon>Chlamydomonadales</taxon>
        <taxon>Chlamydomonadaceae</taxon>
        <taxon>Polytomella</taxon>
    </lineage>
</organism>
<evidence type="ECO:0000256" key="10">
    <source>
        <dbReference type="ARBA" id="ARBA00022967"/>
    </source>
</evidence>
<dbReference type="EC" id="7.2.2.10" evidence="2"/>
<feature type="region of interest" description="Disordered" evidence="14">
    <location>
        <begin position="476"/>
        <end position="516"/>
    </location>
</feature>
<feature type="domain" description="Cation-transporting P-type ATPase N-terminal" evidence="16">
    <location>
        <begin position="8"/>
        <end position="82"/>
    </location>
</feature>
<evidence type="ECO:0000256" key="14">
    <source>
        <dbReference type="SAM" id="MobiDB-lite"/>
    </source>
</evidence>
<evidence type="ECO:0000256" key="9">
    <source>
        <dbReference type="ARBA" id="ARBA00022842"/>
    </source>
</evidence>
<gene>
    <name evidence="17" type="ORF">PPAR00522_LOCUS7380</name>
</gene>
<feature type="transmembrane region" description="Helical" evidence="15">
    <location>
        <begin position="327"/>
        <end position="354"/>
    </location>
</feature>
<keyword evidence="3" id="KW-0813">Transport</keyword>
<dbReference type="Pfam" id="PF00690">
    <property type="entry name" value="Cation_ATPase_N"/>
    <property type="match status" value="1"/>
</dbReference>
<evidence type="ECO:0000259" key="16">
    <source>
        <dbReference type="SMART" id="SM00831"/>
    </source>
</evidence>
<evidence type="ECO:0000256" key="4">
    <source>
        <dbReference type="ARBA" id="ARBA00022568"/>
    </source>
</evidence>
<keyword evidence="10" id="KW-1278">Translocase</keyword>
<dbReference type="InterPro" id="IPR023298">
    <property type="entry name" value="ATPase_P-typ_TM_dom_sf"/>
</dbReference>
<feature type="transmembrane region" description="Helical" evidence="15">
    <location>
        <begin position="1138"/>
        <end position="1156"/>
    </location>
</feature>
<dbReference type="InterPro" id="IPR018303">
    <property type="entry name" value="ATPase_P-typ_P_site"/>
</dbReference>